<dbReference type="GO" id="GO:0004523">
    <property type="term" value="F:RNA-DNA hybrid ribonuclease activity"/>
    <property type="evidence" value="ECO:0007669"/>
    <property type="project" value="InterPro"/>
</dbReference>
<organism evidence="3 4">
    <name type="scientific">Araneus ventricosus</name>
    <name type="common">Orbweaver spider</name>
    <name type="synonym">Epeira ventricosa</name>
    <dbReference type="NCBI Taxonomy" id="182803"/>
    <lineage>
        <taxon>Eukaryota</taxon>
        <taxon>Metazoa</taxon>
        <taxon>Ecdysozoa</taxon>
        <taxon>Arthropoda</taxon>
        <taxon>Chelicerata</taxon>
        <taxon>Arachnida</taxon>
        <taxon>Araneae</taxon>
        <taxon>Araneomorphae</taxon>
        <taxon>Entelegynae</taxon>
        <taxon>Araneoidea</taxon>
        <taxon>Araneidae</taxon>
        <taxon>Araneus</taxon>
    </lineage>
</organism>
<proteinExistence type="predicted"/>
<name>A0A4Y2MMP7_ARAVE</name>
<feature type="compositionally biased region" description="Basic and acidic residues" evidence="1">
    <location>
        <begin position="323"/>
        <end position="372"/>
    </location>
</feature>
<evidence type="ECO:0000313" key="3">
    <source>
        <dbReference type="EMBL" id="GBN27812.1"/>
    </source>
</evidence>
<dbReference type="InterPro" id="IPR012337">
    <property type="entry name" value="RNaseH-like_sf"/>
</dbReference>
<gene>
    <name evidence="3" type="ORF">AVEN_28112_1</name>
</gene>
<dbReference type="InterPro" id="IPR002156">
    <property type="entry name" value="RNaseH_domain"/>
</dbReference>
<dbReference type="SUPFAM" id="SSF53098">
    <property type="entry name" value="Ribonuclease H-like"/>
    <property type="match status" value="2"/>
</dbReference>
<evidence type="ECO:0000256" key="1">
    <source>
        <dbReference type="SAM" id="MobiDB-lite"/>
    </source>
</evidence>
<protein>
    <recommendedName>
        <fullName evidence="2">RNase H type-1 domain-containing protein</fullName>
    </recommendedName>
</protein>
<dbReference type="EMBL" id="BGPR01007558">
    <property type="protein sequence ID" value="GBN27812.1"/>
    <property type="molecule type" value="Genomic_DNA"/>
</dbReference>
<dbReference type="Proteomes" id="UP000499080">
    <property type="component" value="Unassembled WGS sequence"/>
</dbReference>
<dbReference type="PROSITE" id="PS50879">
    <property type="entry name" value="RNASE_H_1"/>
    <property type="match status" value="1"/>
</dbReference>
<comment type="caution">
    <text evidence="3">The sequence shown here is derived from an EMBL/GenBank/DDBJ whole genome shotgun (WGS) entry which is preliminary data.</text>
</comment>
<keyword evidence="4" id="KW-1185">Reference proteome</keyword>
<accession>A0A4Y2MMP7</accession>
<feature type="region of interest" description="Disordered" evidence="1">
    <location>
        <begin position="252"/>
        <end position="380"/>
    </location>
</feature>
<dbReference type="InterPro" id="IPR036397">
    <property type="entry name" value="RNaseH_sf"/>
</dbReference>
<feature type="region of interest" description="Disordered" evidence="1">
    <location>
        <begin position="195"/>
        <end position="214"/>
    </location>
</feature>
<evidence type="ECO:0000259" key="2">
    <source>
        <dbReference type="PROSITE" id="PS50879"/>
    </source>
</evidence>
<feature type="domain" description="RNase H type-1" evidence="2">
    <location>
        <begin position="1"/>
        <end position="43"/>
    </location>
</feature>
<sequence>MRILFTLRLLQNGGYNILFCWVPSHVGITGNETADYAAKSSSSFLIQGLPYSDIKKNISCRIFSSWQGTWDLQIHNKLHSIKPTLCLWPILSIREVDVKLTRLRIGHTRFTHRHLIFGERIPICPTCRVGFTVRHILVECPGFNSHRVQFFQSSSITMQDLVEARKIVIDRTPKPGISYSSALNSVVTPSCSQNMQPTPNIINTPTAPTTVTPPSDNDVITIKKSDWLSLLEIKKSWEKTFSSVSEACTVPPIVTLPPTSAHSTAGNSERRTSAPVPAIPLPSATNSSNKSSPSSNAFSSKSSSSPFINNSKSHRENKKKIKKSNELDKTRESKLAKRARILAEKREQDASKRSPSRKDFLKDSLKEQNNHDDGDDESDSLLTFYPSEDLERISKSVQRWFIIYSDSLSVLNSLKSFHDHKHPLVFKILDLFEKLTSQGFTILFSWIPSHVGIDGNEEADMAAKSASLSTASTIPVNDLKKYIKQLLFFKWQGQWTLDTGNKLHTVKPVVEFWPSLKNRKADTILTRLRVGHTRFTHRHLLLGEQAPMCSQCNCTMSVHHILSECSNFNSQRLRFFNTTTISLPTLLGETPHVHLIEFLKAIGFYSLI</sequence>
<evidence type="ECO:0000313" key="4">
    <source>
        <dbReference type="Proteomes" id="UP000499080"/>
    </source>
</evidence>
<reference evidence="3 4" key="1">
    <citation type="journal article" date="2019" name="Sci. Rep.">
        <title>Orb-weaving spider Araneus ventricosus genome elucidates the spidroin gene catalogue.</title>
        <authorList>
            <person name="Kono N."/>
            <person name="Nakamura H."/>
            <person name="Ohtoshi R."/>
            <person name="Moran D.A.P."/>
            <person name="Shinohara A."/>
            <person name="Yoshida Y."/>
            <person name="Fujiwara M."/>
            <person name="Mori M."/>
            <person name="Tomita M."/>
            <person name="Arakawa K."/>
        </authorList>
    </citation>
    <scope>NUCLEOTIDE SEQUENCE [LARGE SCALE GENOMIC DNA]</scope>
</reference>
<dbReference type="GO" id="GO:0003676">
    <property type="term" value="F:nucleic acid binding"/>
    <property type="evidence" value="ECO:0007669"/>
    <property type="project" value="InterPro"/>
</dbReference>
<dbReference type="CDD" id="cd09276">
    <property type="entry name" value="Rnase_HI_RT_non_LTR"/>
    <property type="match status" value="1"/>
</dbReference>
<dbReference type="AlphaFoldDB" id="A0A4Y2MMP7"/>
<feature type="compositionally biased region" description="Low complexity" evidence="1">
    <location>
        <begin position="197"/>
        <end position="214"/>
    </location>
</feature>
<dbReference type="OrthoDB" id="6772810at2759"/>
<feature type="compositionally biased region" description="Polar residues" evidence="1">
    <location>
        <begin position="257"/>
        <end position="267"/>
    </location>
</feature>
<dbReference type="Gene3D" id="3.30.420.10">
    <property type="entry name" value="Ribonuclease H-like superfamily/Ribonuclease H"/>
    <property type="match status" value="1"/>
</dbReference>
<feature type="compositionally biased region" description="Low complexity" evidence="1">
    <location>
        <begin position="282"/>
        <end position="311"/>
    </location>
</feature>